<name>A0A425Y573_9BACT</name>
<dbReference type="AlphaFoldDB" id="A0A425Y573"/>
<dbReference type="Pfam" id="PF00675">
    <property type="entry name" value="Peptidase_M16"/>
    <property type="match status" value="1"/>
</dbReference>
<dbReference type="InterPro" id="IPR050361">
    <property type="entry name" value="MPP/UQCRC_Complex"/>
</dbReference>
<accession>A0A425Y573</accession>
<dbReference type="SUPFAM" id="SSF63411">
    <property type="entry name" value="LuxS/MPP-like metallohydrolase"/>
    <property type="match status" value="2"/>
</dbReference>
<keyword evidence="4" id="KW-1185">Reference proteome</keyword>
<dbReference type="Gene3D" id="3.30.830.10">
    <property type="entry name" value="Metalloenzyme, LuxS/M16 peptidase-like"/>
    <property type="match status" value="2"/>
</dbReference>
<comment type="caution">
    <text evidence="3">The sequence shown here is derived from an EMBL/GenBank/DDBJ whole genome shotgun (WGS) entry which is preliminary data.</text>
</comment>
<dbReference type="EMBL" id="QQWG01000003">
    <property type="protein sequence ID" value="RRG23658.1"/>
    <property type="molecule type" value="Genomic_DNA"/>
</dbReference>
<dbReference type="Proteomes" id="UP000285794">
    <property type="component" value="Unassembled WGS sequence"/>
</dbReference>
<evidence type="ECO:0000259" key="2">
    <source>
        <dbReference type="Pfam" id="PF05193"/>
    </source>
</evidence>
<organism evidence="3 4">
    <name type="scientific">Ancylomarina euxinus</name>
    <dbReference type="NCBI Taxonomy" id="2283627"/>
    <lineage>
        <taxon>Bacteria</taxon>
        <taxon>Pseudomonadati</taxon>
        <taxon>Bacteroidota</taxon>
        <taxon>Bacteroidia</taxon>
        <taxon>Marinilabiliales</taxon>
        <taxon>Marinifilaceae</taxon>
        <taxon>Ancylomarina</taxon>
    </lineage>
</organism>
<dbReference type="InterPro" id="IPR011765">
    <property type="entry name" value="Pept_M16_N"/>
</dbReference>
<dbReference type="RefSeq" id="WP_125029699.1">
    <property type="nucleotide sequence ID" value="NZ_JAPXVP010000003.1"/>
</dbReference>
<gene>
    <name evidence="3" type="ORF">DWB61_04505</name>
</gene>
<proteinExistence type="predicted"/>
<protein>
    <submittedName>
        <fullName evidence="3">Insulinase family protein</fullName>
    </submittedName>
</protein>
<feature type="domain" description="Peptidase M16 N-terminal" evidence="1">
    <location>
        <begin position="66"/>
        <end position="163"/>
    </location>
</feature>
<dbReference type="PANTHER" id="PTHR11851">
    <property type="entry name" value="METALLOPROTEASE"/>
    <property type="match status" value="1"/>
</dbReference>
<dbReference type="GO" id="GO:0046872">
    <property type="term" value="F:metal ion binding"/>
    <property type="evidence" value="ECO:0007669"/>
    <property type="project" value="InterPro"/>
</dbReference>
<evidence type="ECO:0000313" key="3">
    <source>
        <dbReference type="EMBL" id="RRG23658.1"/>
    </source>
</evidence>
<reference evidence="3 4" key="1">
    <citation type="submission" date="2018-07" db="EMBL/GenBank/DDBJ databases">
        <title>Draft genome sequence of Ancylomarina sp. M1P.</title>
        <authorList>
            <person name="Yadav S."/>
            <person name="Villanueva L."/>
            <person name="Damste J.S.S."/>
        </authorList>
    </citation>
    <scope>NUCLEOTIDE SEQUENCE [LARGE SCALE GENOMIC DNA]</scope>
    <source>
        <strain evidence="3 4">M1P</strain>
    </source>
</reference>
<dbReference type="InterPro" id="IPR011249">
    <property type="entry name" value="Metalloenz_LuxS/M16"/>
</dbReference>
<dbReference type="Pfam" id="PF05193">
    <property type="entry name" value="Peptidase_M16_C"/>
    <property type="match status" value="1"/>
</dbReference>
<sequence length="430" mass="49104">MEKLNRNLPPQFKTIEHVDIPKSKQEVLSNEIPVHIISGGSQDVLKIEMIFNAGIWHQKLPLIAGTCNSMLNEGTEKYSAAQLAEKFDFYGAYIAYNNSQHDASVCLYTLNKYLDETLDLLEEIIKRPTFPKKEFKTILSNKKQSYLVNREKTNALAKEKFNSLIYGEKHPYANIFKASAFDEVQLDDIKTYYKDRYTSDNCRIIVSGKMDNSILSKIEDRFGASAWSTKSSNIEIKHEFQISNEKKVFVLKKDAVQSSIRIGRPLFNKTHPDFAGIMLLNLVLGGYFGSRLMQNIREDKGYTYGINSLLLSHLKSGHFAIVTEVGKDVCKAAISEIYKEISRLRVELVPEEELILVKNFFSGEILRSFDSPFALSESLRGNLPFGFDNSYYEKFLQEIKGTSSQKIMELANTYFKEEDLYEVVVGENKA</sequence>
<evidence type="ECO:0000313" key="4">
    <source>
        <dbReference type="Proteomes" id="UP000285794"/>
    </source>
</evidence>
<dbReference type="OrthoDB" id="9811314at2"/>
<dbReference type="InterPro" id="IPR007863">
    <property type="entry name" value="Peptidase_M16_C"/>
</dbReference>
<dbReference type="PANTHER" id="PTHR11851:SF224">
    <property type="entry name" value="PROCESSING PROTEASE"/>
    <property type="match status" value="1"/>
</dbReference>
<feature type="domain" description="Peptidase M16 C-terminal" evidence="2">
    <location>
        <begin position="184"/>
        <end position="359"/>
    </location>
</feature>
<evidence type="ECO:0000259" key="1">
    <source>
        <dbReference type="Pfam" id="PF00675"/>
    </source>
</evidence>